<dbReference type="KEGG" id="doe:DENOEST_1563"/>
<organism evidence="1 2">
    <name type="scientific">Denitratisoma oestradiolicum</name>
    <dbReference type="NCBI Taxonomy" id="311182"/>
    <lineage>
        <taxon>Bacteria</taxon>
        <taxon>Pseudomonadati</taxon>
        <taxon>Pseudomonadota</taxon>
        <taxon>Betaproteobacteria</taxon>
        <taxon>Nitrosomonadales</taxon>
        <taxon>Sterolibacteriaceae</taxon>
        <taxon>Denitratisoma</taxon>
    </lineage>
</organism>
<accession>A0A6S6Y8E0</accession>
<dbReference type="EMBL" id="LR778301">
    <property type="protein sequence ID" value="CAB1368728.1"/>
    <property type="molecule type" value="Genomic_DNA"/>
</dbReference>
<name>A0A6S6Y8E0_9PROT</name>
<dbReference type="Proteomes" id="UP000515733">
    <property type="component" value="Chromosome"/>
</dbReference>
<gene>
    <name evidence="1" type="ORF">DENOEST_1563</name>
</gene>
<evidence type="ECO:0000313" key="1">
    <source>
        <dbReference type="EMBL" id="CAB1368728.1"/>
    </source>
</evidence>
<proteinExistence type="predicted"/>
<sequence length="55" mass="6295">MVTGEETMSRPLRKHLSARITEGHELPPAFKAAPNSIILIRRDRMHLPLAFEKCK</sequence>
<evidence type="ECO:0000313" key="2">
    <source>
        <dbReference type="Proteomes" id="UP000515733"/>
    </source>
</evidence>
<dbReference type="AlphaFoldDB" id="A0A6S6Y8E0"/>
<protein>
    <submittedName>
        <fullName evidence="1">Uncharacterized protein</fullName>
    </submittedName>
</protein>
<keyword evidence="2" id="KW-1185">Reference proteome</keyword>
<reference evidence="1 2" key="1">
    <citation type="submission" date="2020-03" db="EMBL/GenBank/DDBJ databases">
        <authorList>
            <consortium name="Genoscope - CEA"/>
            <person name="William W."/>
        </authorList>
    </citation>
    <scope>NUCLEOTIDE SEQUENCE [LARGE SCALE GENOMIC DNA]</scope>
    <source>
        <strain evidence="2">DSM 16959</strain>
    </source>
</reference>